<dbReference type="SUPFAM" id="SSF48576">
    <property type="entry name" value="Terpenoid synthases"/>
    <property type="match status" value="1"/>
</dbReference>
<keyword evidence="3" id="KW-0479">Metal-binding</keyword>
<evidence type="ECO:0000313" key="5">
    <source>
        <dbReference type="EMBL" id="KAG0512897.1"/>
    </source>
</evidence>
<keyword evidence="4" id="KW-0460">Magnesium</keyword>
<comment type="cofactor">
    <cofactor evidence="1">
        <name>Mg(2+)</name>
        <dbReference type="ChEBI" id="CHEBI:18420"/>
    </cofactor>
</comment>
<dbReference type="Gene3D" id="1.10.600.10">
    <property type="entry name" value="Farnesyl Diphosphate Synthase"/>
    <property type="match status" value="1"/>
</dbReference>
<evidence type="ECO:0000256" key="2">
    <source>
        <dbReference type="ARBA" id="ARBA00006706"/>
    </source>
</evidence>
<dbReference type="GO" id="GO:0008299">
    <property type="term" value="P:isoprenoid biosynthetic process"/>
    <property type="evidence" value="ECO:0007669"/>
    <property type="project" value="InterPro"/>
</dbReference>
<protein>
    <submittedName>
        <fullName evidence="5">Uncharacterized protein</fullName>
    </submittedName>
</protein>
<dbReference type="PANTHER" id="PTHR43281">
    <property type="entry name" value="FARNESYL DIPHOSPHATE SYNTHASE"/>
    <property type="match status" value="1"/>
</dbReference>
<dbReference type="InterPro" id="IPR008949">
    <property type="entry name" value="Isoprenoid_synthase_dom_sf"/>
</dbReference>
<organism evidence="5 6">
    <name type="scientific">Sorghum bicolor</name>
    <name type="common">Sorghum</name>
    <name type="synonym">Sorghum vulgare</name>
    <dbReference type="NCBI Taxonomy" id="4558"/>
    <lineage>
        <taxon>Eukaryota</taxon>
        <taxon>Viridiplantae</taxon>
        <taxon>Streptophyta</taxon>
        <taxon>Embryophyta</taxon>
        <taxon>Tracheophyta</taxon>
        <taxon>Spermatophyta</taxon>
        <taxon>Magnoliopsida</taxon>
        <taxon>Liliopsida</taxon>
        <taxon>Poales</taxon>
        <taxon>Poaceae</taxon>
        <taxon>PACMAD clade</taxon>
        <taxon>Panicoideae</taxon>
        <taxon>Andropogonodae</taxon>
        <taxon>Andropogoneae</taxon>
        <taxon>Sorghinae</taxon>
        <taxon>Sorghum</taxon>
    </lineage>
</organism>
<dbReference type="GO" id="GO:0046872">
    <property type="term" value="F:metal ion binding"/>
    <property type="evidence" value="ECO:0007669"/>
    <property type="project" value="UniProtKB-KW"/>
</dbReference>
<dbReference type="Pfam" id="PF00348">
    <property type="entry name" value="polyprenyl_synt"/>
    <property type="match status" value="1"/>
</dbReference>
<evidence type="ECO:0000313" key="6">
    <source>
        <dbReference type="Proteomes" id="UP000807115"/>
    </source>
</evidence>
<dbReference type="Proteomes" id="UP000807115">
    <property type="component" value="Chromosome 10"/>
</dbReference>
<comment type="caution">
    <text evidence="5">The sequence shown here is derived from an EMBL/GenBank/DDBJ whole genome shotgun (WGS) entry which is preliminary data.</text>
</comment>
<name>A0A921PZJ2_SORBI</name>
<proteinExistence type="inferred from homology"/>
<evidence type="ECO:0000256" key="4">
    <source>
        <dbReference type="ARBA" id="ARBA00022842"/>
    </source>
</evidence>
<reference evidence="5" key="2">
    <citation type="submission" date="2020-10" db="EMBL/GenBank/DDBJ databases">
        <authorList>
            <person name="Cooper E.A."/>
            <person name="Brenton Z.W."/>
            <person name="Flinn B.S."/>
            <person name="Jenkins J."/>
            <person name="Shu S."/>
            <person name="Flowers D."/>
            <person name="Luo F."/>
            <person name="Wang Y."/>
            <person name="Xia P."/>
            <person name="Barry K."/>
            <person name="Daum C."/>
            <person name="Lipzen A."/>
            <person name="Yoshinaga Y."/>
            <person name="Schmutz J."/>
            <person name="Saski C."/>
            <person name="Vermerris W."/>
            <person name="Kresovich S."/>
        </authorList>
    </citation>
    <scope>NUCLEOTIDE SEQUENCE</scope>
</reference>
<gene>
    <name evidence="5" type="ORF">BDA96_10G054300</name>
</gene>
<dbReference type="PANTHER" id="PTHR43281:SF24">
    <property type="entry name" value="OS07G0580900 PROTEIN"/>
    <property type="match status" value="1"/>
</dbReference>
<reference evidence="5" key="1">
    <citation type="journal article" date="2019" name="BMC Genomics">
        <title>A new reference genome for Sorghum bicolor reveals high levels of sequence similarity between sweet and grain genotypes: implications for the genetics of sugar metabolism.</title>
        <authorList>
            <person name="Cooper E.A."/>
            <person name="Brenton Z.W."/>
            <person name="Flinn B.S."/>
            <person name="Jenkins J."/>
            <person name="Shu S."/>
            <person name="Flowers D."/>
            <person name="Luo F."/>
            <person name="Wang Y."/>
            <person name="Xia P."/>
            <person name="Barry K."/>
            <person name="Daum C."/>
            <person name="Lipzen A."/>
            <person name="Yoshinaga Y."/>
            <person name="Schmutz J."/>
            <person name="Saski C."/>
            <person name="Vermerris W."/>
            <person name="Kresovich S."/>
        </authorList>
    </citation>
    <scope>NUCLEOTIDE SEQUENCE</scope>
</reference>
<sequence>MVGAIIGGGKDEQIEQLWKYARSIRLLFQVVDDILDVTKSLEELAKMVAKDLASDKMTYPKLLGLDK</sequence>
<comment type="similarity">
    <text evidence="2">Belongs to the FPP/GGPP synthase family.</text>
</comment>
<evidence type="ECO:0000256" key="3">
    <source>
        <dbReference type="ARBA" id="ARBA00022723"/>
    </source>
</evidence>
<dbReference type="EMBL" id="CM027689">
    <property type="protein sequence ID" value="KAG0512897.1"/>
    <property type="molecule type" value="Genomic_DNA"/>
</dbReference>
<dbReference type="GO" id="GO:0004659">
    <property type="term" value="F:prenyltransferase activity"/>
    <property type="evidence" value="ECO:0007669"/>
    <property type="project" value="InterPro"/>
</dbReference>
<dbReference type="AlphaFoldDB" id="A0A921PZJ2"/>
<evidence type="ECO:0000256" key="1">
    <source>
        <dbReference type="ARBA" id="ARBA00001946"/>
    </source>
</evidence>
<dbReference type="InterPro" id="IPR000092">
    <property type="entry name" value="Polyprenyl_synt"/>
</dbReference>
<accession>A0A921PZJ2</accession>